<accession>A0A081AIK2</accession>
<reference evidence="1 2" key="1">
    <citation type="submission" date="2013-11" db="EMBL/GenBank/DDBJ databases">
        <title>The Genome Sequence of Phytophthora parasitica P1976.</title>
        <authorList>
            <consortium name="The Broad Institute Genomics Platform"/>
            <person name="Russ C."/>
            <person name="Tyler B."/>
            <person name="Panabieres F."/>
            <person name="Shan W."/>
            <person name="Tripathy S."/>
            <person name="Grunwald N."/>
            <person name="Machado M."/>
            <person name="Johnson C.S."/>
            <person name="Walker B."/>
            <person name="Young S."/>
            <person name="Zeng Q."/>
            <person name="Gargeya S."/>
            <person name="Fitzgerald M."/>
            <person name="Haas B."/>
            <person name="Abouelleil A."/>
            <person name="Allen A.W."/>
            <person name="Alvarado L."/>
            <person name="Arachchi H.M."/>
            <person name="Berlin A.M."/>
            <person name="Chapman S.B."/>
            <person name="Gainer-Dewar J."/>
            <person name="Goldberg J."/>
            <person name="Griggs A."/>
            <person name="Gujja S."/>
            <person name="Hansen M."/>
            <person name="Howarth C."/>
            <person name="Imamovic A."/>
            <person name="Ireland A."/>
            <person name="Larimer J."/>
            <person name="McCowan C."/>
            <person name="Murphy C."/>
            <person name="Pearson M."/>
            <person name="Poon T.W."/>
            <person name="Priest M."/>
            <person name="Roberts A."/>
            <person name="Saif S."/>
            <person name="Shea T."/>
            <person name="Sisk P."/>
            <person name="Sykes S."/>
            <person name="Wortman J."/>
            <person name="Nusbaum C."/>
            <person name="Birren B."/>
        </authorList>
    </citation>
    <scope>NUCLEOTIDE SEQUENCE [LARGE SCALE GENOMIC DNA]</scope>
    <source>
        <strain evidence="1 2">P1976</strain>
    </source>
</reference>
<comment type="caution">
    <text evidence="1">The sequence shown here is derived from an EMBL/GenBank/DDBJ whole genome shotgun (WGS) entry which is preliminary data.</text>
</comment>
<evidence type="ECO:0000313" key="1">
    <source>
        <dbReference type="EMBL" id="ETO78713.1"/>
    </source>
</evidence>
<organism evidence="1 2">
    <name type="scientific">Phytophthora nicotianae P1976</name>
    <dbReference type="NCBI Taxonomy" id="1317066"/>
    <lineage>
        <taxon>Eukaryota</taxon>
        <taxon>Sar</taxon>
        <taxon>Stramenopiles</taxon>
        <taxon>Oomycota</taxon>
        <taxon>Peronosporomycetes</taxon>
        <taxon>Peronosporales</taxon>
        <taxon>Peronosporaceae</taxon>
        <taxon>Phytophthora</taxon>
    </lineage>
</organism>
<dbReference type="Proteomes" id="UP000028582">
    <property type="component" value="Unassembled WGS sequence"/>
</dbReference>
<evidence type="ECO:0000313" key="2">
    <source>
        <dbReference type="Proteomes" id="UP000028582"/>
    </source>
</evidence>
<dbReference type="OrthoDB" id="128535at2759"/>
<dbReference type="EMBL" id="ANJA01001188">
    <property type="protein sequence ID" value="ETO78713.1"/>
    <property type="molecule type" value="Genomic_DNA"/>
</dbReference>
<gene>
    <name evidence="1" type="ORF">F444_06425</name>
</gene>
<protein>
    <submittedName>
        <fullName evidence="1">Uncharacterized protein</fullName>
    </submittedName>
</protein>
<dbReference type="AlphaFoldDB" id="A0A081AIK2"/>
<name>A0A081AIK2_PHYNI</name>
<sequence>MDGRSLARELIRARTDELVEMKDKVEKINTNLDKLLRAQLELLSIIEENEERSFALSSELWDGGHAQDGALSFGVLLEMAINRLKD</sequence>
<proteinExistence type="predicted"/>